<comment type="caution">
    <text evidence="2">The sequence shown here is derived from an EMBL/GenBank/DDBJ whole genome shotgun (WGS) entry which is preliminary data.</text>
</comment>
<name>A0A419PKE3_CLOSI</name>
<feature type="compositionally biased region" description="Polar residues" evidence="1">
    <location>
        <begin position="497"/>
        <end position="511"/>
    </location>
</feature>
<evidence type="ECO:0000313" key="2">
    <source>
        <dbReference type="EMBL" id="KAG5452325.1"/>
    </source>
</evidence>
<protein>
    <submittedName>
        <fullName evidence="2">Uncharacterized protein</fullName>
    </submittedName>
</protein>
<evidence type="ECO:0000313" key="3">
    <source>
        <dbReference type="Proteomes" id="UP000286415"/>
    </source>
</evidence>
<sequence length="521" mass="56999">MALGIYGVGVAFSPKAKSVLLSAPCMVSMNPDPATAGIICMWLETLLQNLRSSAITGSGICTTHATSIASPQVQQPPSVAYQKSTSKTVGLHLSEQPPDPIQTPEECFEPLVSAVHTHPSDRHPAPSSNLQPTPMSNVVPIKNTPSVYTLFAWCPVDIKPDGDCRLAGFYKLRRDGPFHFITTGAVISISEDGKSVLTDGGHTFSLYGGISWWIYAAGTEKPESVQLPTQIQLAFSRGFPTSNWRSHTQALYYFIATSQFRTPIDMEERLTQNNNPEPCFRTPNSANRLSKTIPSVQSPPGLVMPAPVYALCQNHHKEQATVTMISSGSSGSNAHTTFVSASVVASQRTPVKHKDLSSLRHKVTNHFAESSDVSSNNSSPSVSFSDVSQPKRHRKSTKNHTKHPPKRPGRPPTDRSPPLQTPASKKSREGDRYTARSKSKKTIEELFKIYTANGSALDIRDLEKTRSGRWVIPRLDSRAGQIVQVDEDGSVRITRGLGTNRSQVNRDTLPTGSHRRRSTHH</sequence>
<accession>A0A419PKE3</accession>
<dbReference type="Proteomes" id="UP000286415">
    <property type="component" value="Unassembled WGS sequence"/>
</dbReference>
<gene>
    <name evidence="2" type="ORF">CSKR_112795</name>
</gene>
<feature type="compositionally biased region" description="Low complexity" evidence="1">
    <location>
        <begin position="370"/>
        <end position="388"/>
    </location>
</feature>
<feature type="region of interest" description="Disordered" evidence="1">
    <location>
        <begin position="368"/>
        <end position="439"/>
    </location>
</feature>
<reference evidence="2 3" key="1">
    <citation type="journal article" date="2018" name="Biotechnol. Adv.">
        <title>Improved genomic resources and new bioinformatic workflow for the carcinogenic parasite Clonorchis sinensis: Biotechnological implications.</title>
        <authorList>
            <person name="Wang D."/>
            <person name="Korhonen P.K."/>
            <person name="Gasser R.B."/>
            <person name="Young N.D."/>
        </authorList>
    </citation>
    <scope>NUCLEOTIDE SEQUENCE [LARGE SCALE GENOMIC DNA]</scope>
    <source>
        <strain evidence="2">Cs-k2</strain>
    </source>
</reference>
<organism evidence="2 3">
    <name type="scientific">Clonorchis sinensis</name>
    <name type="common">Chinese liver fluke</name>
    <dbReference type="NCBI Taxonomy" id="79923"/>
    <lineage>
        <taxon>Eukaryota</taxon>
        <taxon>Metazoa</taxon>
        <taxon>Spiralia</taxon>
        <taxon>Lophotrochozoa</taxon>
        <taxon>Platyhelminthes</taxon>
        <taxon>Trematoda</taxon>
        <taxon>Digenea</taxon>
        <taxon>Opisthorchiida</taxon>
        <taxon>Opisthorchiata</taxon>
        <taxon>Opisthorchiidae</taxon>
        <taxon>Clonorchis</taxon>
    </lineage>
</organism>
<feature type="region of interest" description="Disordered" evidence="1">
    <location>
        <begin position="497"/>
        <end position="521"/>
    </location>
</feature>
<keyword evidence="3" id="KW-1185">Reference proteome</keyword>
<dbReference type="InParanoid" id="A0A419PKE3"/>
<dbReference type="AlphaFoldDB" id="A0A419PKE3"/>
<evidence type="ECO:0000256" key="1">
    <source>
        <dbReference type="SAM" id="MobiDB-lite"/>
    </source>
</evidence>
<proteinExistence type="predicted"/>
<feature type="compositionally biased region" description="Basic residues" evidence="1">
    <location>
        <begin position="390"/>
        <end position="409"/>
    </location>
</feature>
<dbReference type="OrthoDB" id="6235588at2759"/>
<reference evidence="2 3" key="2">
    <citation type="journal article" date="2021" name="Genomics">
        <title>High-quality reference genome for Clonorchis sinensis.</title>
        <authorList>
            <person name="Young N.D."/>
            <person name="Stroehlein A.J."/>
            <person name="Kinkar L."/>
            <person name="Wang T."/>
            <person name="Sohn W.M."/>
            <person name="Chang B.C.H."/>
            <person name="Kaur P."/>
            <person name="Weisz D."/>
            <person name="Dudchenko O."/>
            <person name="Aiden E.L."/>
            <person name="Korhonen P.K."/>
            <person name="Gasser R.B."/>
        </authorList>
    </citation>
    <scope>NUCLEOTIDE SEQUENCE [LARGE SCALE GENOMIC DNA]</scope>
    <source>
        <strain evidence="2">Cs-k2</strain>
    </source>
</reference>
<dbReference type="EMBL" id="NIRI02000042">
    <property type="protein sequence ID" value="KAG5452325.1"/>
    <property type="molecule type" value="Genomic_DNA"/>
</dbReference>